<accession>A0AAE9ZBT1</accession>
<dbReference type="KEGG" id="hfl:PUV54_15335"/>
<name>A0AAE9ZBT1_9PROT</name>
<proteinExistence type="predicted"/>
<dbReference type="AlphaFoldDB" id="A0AAE9ZBT1"/>
<gene>
    <name evidence="1" type="ORF">PUV54_15335</name>
</gene>
<evidence type="ECO:0000313" key="1">
    <source>
        <dbReference type="EMBL" id="WDI31321.1"/>
    </source>
</evidence>
<dbReference type="EMBL" id="CP118166">
    <property type="protein sequence ID" value="WDI31321.1"/>
    <property type="molecule type" value="Genomic_DNA"/>
</dbReference>
<keyword evidence="2" id="KW-1185">Reference proteome</keyword>
<sequence>MTLIAVAIKAISLIALTFVAFAALAVALGYEPEAAKNITACKAESKPVCIFTIF</sequence>
<dbReference type="RefSeq" id="WP_274493190.1">
    <property type="nucleotide sequence ID" value="NZ_CP118166.1"/>
</dbReference>
<protein>
    <submittedName>
        <fullName evidence="1">Uncharacterized protein</fullName>
    </submittedName>
</protein>
<evidence type="ECO:0000313" key="2">
    <source>
        <dbReference type="Proteomes" id="UP001214043"/>
    </source>
</evidence>
<dbReference type="Proteomes" id="UP001214043">
    <property type="component" value="Chromosome"/>
</dbReference>
<organism evidence="1 2">
    <name type="scientific">Hyphococcus flavus</name>
    <dbReference type="NCBI Taxonomy" id="1866326"/>
    <lineage>
        <taxon>Bacteria</taxon>
        <taxon>Pseudomonadati</taxon>
        <taxon>Pseudomonadota</taxon>
        <taxon>Alphaproteobacteria</taxon>
        <taxon>Parvularculales</taxon>
        <taxon>Parvularculaceae</taxon>
        <taxon>Hyphococcus</taxon>
    </lineage>
</organism>
<reference evidence="1" key="1">
    <citation type="submission" date="2023-02" db="EMBL/GenBank/DDBJ databases">
        <title>Genome sequence of Hyphococcus flavus.</title>
        <authorList>
            <person name="Rong J.-C."/>
            <person name="Zhao Q."/>
            <person name="Yi M."/>
            <person name="Wu J.-Y."/>
        </authorList>
    </citation>
    <scope>NUCLEOTIDE SEQUENCE</scope>
    <source>
        <strain evidence="1">MCCC 1K03223</strain>
    </source>
</reference>